<keyword evidence="2" id="KW-0548">Nucleotidyltransferase</keyword>
<dbReference type="Proteomes" id="UP000030322">
    <property type="component" value="Segment"/>
</dbReference>
<proteinExistence type="inferred from homology"/>
<evidence type="ECO:0000313" key="3">
    <source>
        <dbReference type="Proteomes" id="UP000030322"/>
    </source>
</evidence>
<dbReference type="KEGG" id="vg:24623192"/>
<protein>
    <submittedName>
        <fullName evidence="2">DNA primase</fullName>
        <ecNumber evidence="2">2.7.7.-</ecNumber>
    </submittedName>
</protein>
<dbReference type="GO" id="GO:0016779">
    <property type="term" value="F:nucleotidyltransferase activity"/>
    <property type="evidence" value="ECO:0007669"/>
    <property type="project" value="UniProtKB-KW"/>
</dbReference>
<dbReference type="EMBL" id="KP037007">
    <property type="protein sequence ID" value="AIX13073.1"/>
    <property type="molecule type" value="Genomic_DNA"/>
</dbReference>
<dbReference type="InterPro" id="IPR046392">
    <property type="entry name" value="PRIMASE_T4"/>
</dbReference>
<dbReference type="HAMAP" id="MF_04157">
    <property type="entry name" value="PRIMASE_T4"/>
    <property type="match status" value="1"/>
</dbReference>
<evidence type="ECO:0000313" key="2">
    <source>
        <dbReference type="EMBL" id="AIX13073.1"/>
    </source>
</evidence>
<name>A0A0A0YXF0_9CAUD</name>
<dbReference type="GeneID" id="24623192"/>
<keyword evidence="2" id="KW-0808">Transferase</keyword>
<gene>
    <name evidence="2" type="ORF">NW77_065</name>
</gene>
<sequence length="352" mass="40552">MRELDKRFISILSPRLQRFKWERENVANFRCPLCGDSQKSQTKARGYFYFDSQLDEFRFKCHNCGECDGWTFHNWLRHFDESLFSEYSLEKFQEQGSSTGGRQRLTPMKPQPRLTQTARIGKQQAVRKVSQLGNMLTIASLADDHYAKKYVRGRGIPEQFHEILYFTKDYKRDLEGFETNPEIYAKLPGDERLVIPFWTQDGRLKAVQGRSFDPKSGLRYITSKPDEQDTKIYGEDRLTRGHTTLVVEGPIDSLFLPNCVATADADLLSAKGDVYIPDNQYRNASVCGIIEKIIRSGVKVVLFPPSVPWKDINDMVHPDKGNMGRQQLLQMLASNVFQGMSAEIRFADLRKV</sequence>
<evidence type="ECO:0000256" key="1">
    <source>
        <dbReference type="SAM" id="MobiDB-lite"/>
    </source>
</evidence>
<feature type="region of interest" description="Disordered" evidence="1">
    <location>
        <begin position="94"/>
        <end position="118"/>
    </location>
</feature>
<dbReference type="OrthoDB" id="4202at10239"/>
<keyword evidence="3" id="KW-1185">Reference proteome</keyword>
<accession>A0A0A0YXF0</accession>
<reference evidence="2 3" key="1">
    <citation type="submission" date="2014-10" db="EMBL/GenBank/DDBJ databases">
        <title>Characterization of a new ViI-like Erwinia amylovora bacteriophage.</title>
        <authorList>
            <person name="Lagonenko A.L."/>
            <person name="Valentovich L.N."/>
        </authorList>
    </citation>
    <scope>NUCLEOTIDE SEQUENCE [LARGE SCALE GENOMIC DNA]</scope>
</reference>
<organism evidence="2 3">
    <name type="scientific">Erwinia phage phiEa2809</name>
    <dbReference type="NCBI Taxonomy" id="1564096"/>
    <lineage>
        <taxon>Viruses</taxon>
        <taxon>Duplodnaviria</taxon>
        <taxon>Heunggongvirae</taxon>
        <taxon>Uroviricota</taxon>
        <taxon>Caudoviricetes</taxon>
        <taxon>Pantevenvirales</taxon>
        <taxon>Ackermannviridae</taxon>
        <taxon>Nezavisimistyvirus</taxon>
        <taxon>Nezavisimistyvirus Ea2809</taxon>
    </lineage>
</organism>
<dbReference type="RefSeq" id="YP_009147577.1">
    <property type="nucleotide sequence ID" value="NC_027340.1"/>
</dbReference>
<dbReference type="EC" id="2.7.7.-" evidence="2"/>